<keyword evidence="3" id="KW-1185">Reference proteome</keyword>
<feature type="transmembrane region" description="Helical" evidence="1">
    <location>
        <begin position="118"/>
        <end position="138"/>
    </location>
</feature>
<organism evidence="2 3">
    <name type="scientific">Roseobacter sinensis</name>
    <dbReference type="NCBI Taxonomy" id="2931391"/>
    <lineage>
        <taxon>Bacteria</taxon>
        <taxon>Pseudomonadati</taxon>
        <taxon>Pseudomonadota</taxon>
        <taxon>Alphaproteobacteria</taxon>
        <taxon>Rhodobacterales</taxon>
        <taxon>Roseobacteraceae</taxon>
        <taxon>Roseobacter</taxon>
    </lineage>
</organism>
<protein>
    <submittedName>
        <fullName evidence="2">Uncharacterized protein</fullName>
    </submittedName>
</protein>
<evidence type="ECO:0000313" key="3">
    <source>
        <dbReference type="Proteomes" id="UP001208690"/>
    </source>
</evidence>
<keyword evidence="1" id="KW-0812">Transmembrane</keyword>
<comment type="caution">
    <text evidence="2">The sequence shown here is derived from an EMBL/GenBank/DDBJ whole genome shotgun (WGS) entry which is preliminary data.</text>
</comment>
<sequence length="190" mass="20660">MTRSLPKPRAGPLGLWDRLVGPGMTLAENTLVLGVSFASAGFVGLYLKSLGMDWLRVTLGAFIAFDIIGGAVCNMTDTTKRWYHRKGQRSKDHFVFIGLHVLHIACVALVFRGPGFDLFFMSVIAGWLAMSAIVVLTAPLTVKTPLAVTLYVGATGLVLYVTGPTYGLEWFVPLLFVKLLMGHAIPQHGR</sequence>
<feature type="transmembrane region" description="Helical" evidence="1">
    <location>
        <begin position="54"/>
        <end position="73"/>
    </location>
</feature>
<gene>
    <name evidence="2" type="ORF">MUB52_17980</name>
</gene>
<dbReference type="RefSeq" id="WP_263845551.1">
    <property type="nucleotide sequence ID" value="NZ_JALIEB010000014.1"/>
</dbReference>
<reference evidence="2 3" key="1">
    <citation type="submission" date="2022-04" db="EMBL/GenBank/DDBJ databases">
        <title>Roseobacter sp. WL0113 is a bacterium isolated from neritic sediment.</title>
        <authorList>
            <person name="Wang L."/>
            <person name="He W."/>
            <person name="Zhang D.-F."/>
        </authorList>
    </citation>
    <scope>NUCLEOTIDE SEQUENCE [LARGE SCALE GENOMIC DNA]</scope>
    <source>
        <strain evidence="2 3">WL0113</strain>
    </source>
</reference>
<proteinExistence type="predicted"/>
<keyword evidence="1" id="KW-0472">Membrane</keyword>
<evidence type="ECO:0000256" key="1">
    <source>
        <dbReference type="SAM" id="Phobius"/>
    </source>
</evidence>
<feature type="transmembrane region" description="Helical" evidence="1">
    <location>
        <begin position="94"/>
        <end position="112"/>
    </location>
</feature>
<dbReference type="Proteomes" id="UP001208690">
    <property type="component" value="Unassembled WGS sequence"/>
</dbReference>
<name>A0ABT3BIC8_9RHOB</name>
<accession>A0ABT3BIC8</accession>
<dbReference type="EMBL" id="JALIEB010000014">
    <property type="protein sequence ID" value="MCV3273326.1"/>
    <property type="molecule type" value="Genomic_DNA"/>
</dbReference>
<evidence type="ECO:0000313" key="2">
    <source>
        <dbReference type="EMBL" id="MCV3273326.1"/>
    </source>
</evidence>
<feature type="transmembrane region" description="Helical" evidence="1">
    <location>
        <begin position="31"/>
        <end position="48"/>
    </location>
</feature>
<feature type="transmembrane region" description="Helical" evidence="1">
    <location>
        <begin position="145"/>
        <end position="162"/>
    </location>
</feature>
<keyword evidence="1" id="KW-1133">Transmembrane helix</keyword>